<dbReference type="OrthoDB" id="5401346at2"/>
<dbReference type="EMBL" id="FNQN01000003">
    <property type="protein sequence ID" value="SEA07206.1"/>
    <property type="molecule type" value="Genomic_DNA"/>
</dbReference>
<dbReference type="InterPro" id="IPR019267">
    <property type="entry name" value="CRISPR-assoc_Cas6_C"/>
</dbReference>
<reference evidence="2 3" key="1">
    <citation type="submission" date="2016-10" db="EMBL/GenBank/DDBJ databases">
        <authorList>
            <person name="de Groot N.N."/>
        </authorList>
    </citation>
    <scope>NUCLEOTIDE SEQUENCE [LARGE SCALE GENOMIC DNA]</scope>
    <source>
        <strain evidence="2 3">DSM 7343</strain>
    </source>
</reference>
<keyword evidence="3" id="KW-1185">Reference proteome</keyword>
<dbReference type="STRING" id="37625.SAMN05660420_01113"/>
<evidence type="ECO:0000259" key="1">
    <source>
        <dbReference type="Pfam" id="PF10040"/>
    </source>
</evidence>
<evidence type="ECO:0000313" key="3">
    <source>
        <dbReference type="Proteomes" id="UP000199409"/>
    </source>
</evidence>
<proteinExistence type="predicted"/>
<dbReference type="Gene3D" id="3.30.70.1900">
    <property type="match status" value="1"/>
</dbReference>
<accession>A0A1H3Y6F4</accession>
<protein>
    <submittedName>
        <fullName evidence="2">Uncharacterized conserved protein</fullName>
    </submittedName>
</protein>
<gene>
    <name evidence="2" type="ORF">SAMN05660420_01113</name>
</gene>
<evidence type="ECO:0000313" key="2">
    <source>
        <dbReference type="EMBL" id="SEA07206.1"/>
    </source>
</evidence>
<sequence>MSYYAPFPFELQQVEYVKLYFYLEPSDYFDLPALGLLQLRRELLQALKSLISIDEDNSSRKLKQLFHPPLPHDPVLLRQVQKPSPALVISPDTSQYGLIAPKQRICLPVLFIGSGINLIDPFIGLLQQLGKQGLWHGTGQYVLEGVEAEDGSGLKSMLWFNGKQKTPLNPPVCRLSWWLEQQRSPDSSVQLEIITPLRLLHQGRPLFRAGFAKIFPFLLRRISSLMAGHAGVELTFVPSQLISLSKQVKEIENNLQWKDWRTLNAEPSEQNLGGLMGTLSVDADDVSELLWVLQLGSFFNFGKGAPYGAGQYRLIYS</sequence>
<feature type="domain" description="CRISPR-associated protein Cas6 C-terminal" evidence="1">
    <location>
        <begin position="191"/>
        <end position="312"/>
    </location>
</feature>
<organism evidence="2 3">
    <name type="scientific">Desulfuromusa kysingii</name>
    <dbReference type="NCBI Taxonomy" id="37625"/>
    <lineage>
        <taxon>Bacteria</taxon>
        <taxon>Pseudomonadati</taxon>
        <taxon>Thermodesulfobacteriota</taxon>
        <taxon>Desulfuromonadia</taxon>
        <taxon>Desulfuromonadales</taxon>
        <taxon>Geopsychrobacteraceae</taxon>
        <taxon>Desulfuromusa</taxon>
    </lineage>
</organism>
<dbReference type="Pfam" id="PF10040">
    <property type="entry name" value="CRISPR_Cas6"/>
    <property type="match status" value="1"/>
</dbReference>
<dbReference type="AlphaFoldDB" id="A0A1H3Y6F4"/>
<dbReference type="RefSeq" id="WP_092345582.1">
    <property type="nucleotide sequence ID" value="NZ_FNQN01000003.1"/>
</dbReference>
<dbReference type="Proteomes" id="UP000199409">
    <property type="component" value="Unassembled WGS sequence"/>
</dbReference>
<name>A0A1H3Y6F4_9BACT</name>